<keyword evidence="2" id="KW-1185">Reference proteome</keyword>
<gene>
    <name evidence="1" type="ORF">B0H67DRAFT_498300</name>
</gene>
<accession>A0AA39ZVK9</accession>
<reference evidence="1" key="1">
    <citation type="submission" date="2023-06" db="EMBL/GenBank/DDBJ databases">
        <title>Genome-scale phylogeny and comparative genomics of the fungal order Sordariales.</title>
        <authorList>
            <consortium name="Lawrence Berkeley National Laboratory"/>
            <person name="Hensen N."/>
            <person name="Bonometti L."/>
            <person name="Westerberg I."/>
            <person name="Brannstrom I.O."/>
            <person name="Guillou S."/>
            <person name="Cros-Aarteil S."/>
            <person name="Calhoun S."/>
            <person name="Haridas S."/>
            <person name="Kuo A."/>
            <person name="Mondo S."/>
            <person name="Pangilinan J."/>
            <person name="Riley R."/>
            <person name="Labutti K."/>
            <person name="Andreopoulos B."/>
            <person name="Lipzen A."/>
            <person name="Chen C."/>
            <person name="Yanf M."/>
            <person name="Daum C."/>
            <person name="Ng V."/>
            <person name="Clum A."/>
            <person name="Steindorff A."/>
            <person name="Ohm R."/>
            <person name="Martin F."/>
            <person name="Silar P."/>
            <person name="Natvig D."/>
            <person name="Lalanne C."/>
            <person name="Gautier V."/>
            <person name="Ament-Velasquez S.L."/>
            <person name="Kruys A."/>
            <person name="Hutchinson M.I."/>
            <person name="Powell A.J."/>
            <person name="Barry K."/>
            <person name="Miller A.N."/>
            <person name="Grigoriev I.V."/>
            <person name="Debuchy R."/>
            <person name="Gladieux P."/>
            <person name="Thoren M.H."/>
            <person name="Johannesson H."/>
        </authorList>
    </citation>
    <scope>NUCLEOTIDE SEQUENCE</scope>
    <source>
        <strain evidence="1">SMH4607-1</strain>
    </source>
</reference>
<protein>
    <submittedName>
        <fullName evidence="1">Uncharacterized protein</fullName>
    </submittedName>
</protein>
<dbReference type="EMBL" id="JAUKUA010000007">
    <property type="protein sequence ID" value="KAK0704367.1"/>
    <property type="molecule type" value="Genomic_DNA"/>
</dbReference>
<proteinExistence type="predicted"/>
<name>A0AA39ZVK9_9PEZI</name>
<comment type="caution">
    <text evidence="1">The sequence shown here is derived from an EMBL/GenBank/DDBJ whole genome shotgun (WGS) entry which is preliminary data.</text>
</comment>
<sequence length="205" mass="23973">MSFSIRRRSWDREPNAGRGWKPPCGLLINNKQCLDPSCESSHDSQLVRKWQNGRDETKTCRWREDCYHMHEGMCIYWHPPEHQLARPAAMTFGLERLEQLDLDTLLADRDVYIQDRGDLASFNKLADDEIIVPGSPPFFSPITRRTEILLDAENHDLTPRFPRYTYTFEPLLRALEVSSPSFNLFETTNMVSNASNLRKLFHIFQ</sequence>
<evidence type="ECO:0000313" key="2">
    <source>
        <dbReference type="Proteomes" id="UP001172102"/>
    </source>
</evidence>
<feature type="non-terminal residue" evidence="1">
    <location>
        <position position="1"/>
    </location>
</feature>
<dbReference type="AlphaFoldDB" id="A0AA39ZVK9"/>
<dbReference type="Proteomes" id="UP001172102">
    <property type="component" value="Unassembled WGS sequence"/>
</dbReference>
<organism evidence="1 2">
    <name type="scientific">Lasiosphaeris hirsuta</name>
    <dbReference type="NCBI Taxonomy" id="260670"/>
    <lineage>
        <taxon>Eukaryota</taxon>
        <taxon>Fungi</taxon>
        <taxon>Dikarya</taxon>
        <taxon>Ascomycota</taxon>
        <taxon>Pezizomycotina</taxon>
        <taxon>Sordariomycetes</taxon>
        <taxon>Sordariomycetidae</taxon>
        <taxon>Sordariales</taxon>
        <taxon>Lasiosphaeriaceae</taxon>
        <taxon>Lasiosphaeris</taxon>
    </lineage>
</organism>
<evidence type="ECO:0000313" key="1">
    <source>
        <dbReference type="EMBL" id="KAK0704367.1"/>
    </source>
</evidence>